<proteinExistence type="predicted"/>
<dbReference type="Proteomes" id="UP000051373">
    <property type="component" value="Unassembled WGS sequence"/>
</dbReference>
<keyword evidence="1" id="KW-1133">Transmembrane helix</keyword>
<organism evidence="2 3">
    <name type="scientific">candidate division WOR_3 bacterium SM23_42</name>
    <dbReference type="NCBI Taxonomy" id="1703779"/>
    <lineage>
        <taxon>Bacteria</taxon>
        <taxon>Bacteria division WOR-3</taxon>
    </lineage>
</organism>
<gene>
    <name evidence="2" type="ORF">AMJ83_11480</name>
</gene>
<evidence type="ECO:0000313" key="3">
    <source>
        <dbReference type="Proteomes" id="UP000051373"/>
    </source>
</evidence>
<comment type="caution">
    <text evidence="2">The sequence shown here is derived from an EMBL/GenBank/DDBJ whole genome shotgun (WGS) entry which is preliminary data.</text>
</comment>
<reference evidence="2 3" key="1">
    <citation type="journal article" date="2015" name="Microbiome">
        <title>Genomic resolution of linkages in carbon, nitrogen, and sulfur cycling among widespread estuary sediment bacteria.</title>
        <authorList>
            <person name="Baker B.J."/>
            <person name="Lazar C.S."/>
            <person name="Teske A.P."/>
            <person name="Dick G.J."/>
        </authorList>
    </citation>
    <scope>NUCLEOTIDE SEQUENCE [LARGE SCALE GENOMIC DNA]</scope>
    <source>
        <strain evidence="2">SM23_42</strain>
    </source>
</reference>
<dbReference type="STRING" id="1703779.AMJ83_11480"/>
<accession>A0A0S8FNR9</accession>
<name>A0A0S8FNR9_UNCW3</name>
<keyword evidence="1" id="KW-0472">Membrane</keyword>
<protein>
    <submittedName>
        <fullName evidence="2">Uncharacterized protein</fullName>
    </submittedName>
</protein>
<evidence type="ECO:0000313" key="2">
    <source>
        <dbReference type="EMBL" id="KPK62190.1"/>
    </source>
</evidence>
<dbReference type="AlphaFoldDB" id="A0A0S8FNR9"/>
<sequence>MTKNIILTFLLIVIIVITYFNYYQTIRNSDKKIQDSSCSIVLYEGGKVESDENLSGQFIFPPDTRSYRTIKIKSKLSEDLNNIKVLAGCSCTDAVFNYEQLTAGDSGELVFVYDSSGKRGDNVINLTLTSDNYPPFKLTFGCQISENPSSLYVNVSPQSLNINEIWSSGIDLTYPISVIFNEKINQDQFKISVSKPYIYANINNKKLSANTADIVVRILNPPAGEISERITLSYIYEGNQYESFIPIYGRIKRGYEVTPSIVNFGELSDKDEANATVTICISERLTEKPTINIDGDWEIVKILTKDKIIQVQLALRDSIKSKYCAGRLIVGSNIGNIPLSIPIFATIQNSN</sequence>
<dbReference type="EMBL" id="LJUJ01000049">
    <property type="protein sequence ID" value="KPK62190.1"/>
    <property type="molecule type" value="Genomic_DNA"/>
</dbReference>
<keyword evidence="1" id="KW-0812">Transmembrane</keyword>
<evidence type="ECO:0000256" key="1">
    <source>
        <dbReference type="SAM" id="Phobius"/>
    </source>
</evidence>
<feature type="transmembrane region" description="Helical" evidence="1">
    <location>
        <begin position="6"/>
        <end position="23"/>
    </location>
</feature>